<evidence type="ECO:0000256" key="2">
    <source>
        <dbReference type="ARBA" id="ARBA00023015"/>
    </source>
</evidence>
<dbReference type="AlphaFoldDB" id="A0A917HHH7"/>
<reference evidence="7" key="1">
    <citation type="journal article" date="2014" name="Int. J. Syst. Evol. Microbiol.">
        <title>Complete genome sequence of Corynebacterium casei LMG S-19264T (=DSM 44701T), isolated from a smear-ripened cheese.</title>
        <authorList>
            <consortium name="US DOE Joint Genome Institute (JGI-PGF)"/>
            <person name="Walter F."/>
            <person name="Albersmeier A."/>
            <person name="Kalinowski J."/>
            <person name="Ruckert C."/>
        </authorList>
    </citation>
    <scope>NUCLEOTIDE SEQUENCE</scope>
    <source>
        <strain evidence="7">CGMCC 1.12195</strain>
    </source>
</reference>
<feature type="domain" description="RNA polymerase sigma-70 region 2" evidence="5">
    <location>
        <begin position="26"/>
        <end position="91"/>
    </location>
</feature>
<keyword evidence="3" id="KW-0731">Sigma factor</keyword>
<dbReference type="InterPro" id="IPR014284">
    <property type="entry name" value="RNA_pol_sigma-70_dom"/>
</dbReference>
<dbReference type="InterPro" id="IPR007627">
    <property type="entry name" value="RNA_pol_sigma70_r2"/>
</dbReference>
<dbReference type="InterPro" id="IPR014327">
    <property type="entry name" value="RNA_pol_sigma70_bacteroid"/>
</dbReference>
<dbReference type="GO" id="GO:0006352">
    <property type="term" value="P:DNA-templated transcription initiation"/>
    <property type="evidence" value="ECO:0007669"/>
    <property type="project" value="InterPro"/>
</dbReference>
<dbReference type="InterPro" id="IPR039425">
    <property type="entry name" value="RNA_pol_sigma-70-like"/>
</dbReference>
<dbReference type="RefSeq" id="WP_188504725.1">
    <property type="nucleotide sequence ID" value="NZ_BMER01000001.1"/>
</dbReference>
<dbReference type="InterPro" id="IPR036388">
    <property type="entry name" value="WH-like_DNA-bd_sf"/>
</dbReference>
<name>A0A917HHH7_9SPHI</name>
<dbReference type="NCBIfam" id="TIGR02985">
    <property type="entry name" value="Sig70_bacteroi1"/>
    <property type="match status" value="1"/>
</dbReference>
<evidence type="ECO:0000256" key="4">
    <source>
        <dbReference type="ARBA" id="ARBA00023163"/>
    </source>
</evidence>
<proteinExistence type="inferred from homology"/>
<sequence>MAIRIEVSNALISQLQQGDETAFRAIYDQLHERVYRMLRALVKNHEQTEDILQQTFVNLWVNRAKLNESQPLYPYIYLTARRLAIDHFRKKINEADALSYLKQHVGEQHDCISESFAAADLQRFTEAVIKTLPRQQRTAFLLSRNEGLSYDEIAERMQISKNTVKNHLIGALKQLKRHFVENDILYVYFLFFLS</sequence>
<dbReference type="Proteomes" id="UP000660862">
    <property type="component" value="Unassembled WGS sequence"/>
</dbReference>
<evidence type="ECO:0000256" key="1">
    <source>
        <dbReference type="ARBA" id="ARBA00010641"/>
    </source>
</evidence>
<dbReference type="Pfam" id="PF04542">
    <property type="entry name" value="Sigma70_r2"/>
    <property type="match status" value="1"/>
</dbReference>
<dbReference type="CDD" id="cd06171">
    <property type="entry name" value="Sigma70_r4"/>
    <property type="match status" value="1"/>
</dbReference>
<dbReference type="Gene3D" id="1.10.10.10">
    <property type="entry name" value="Winged helix-like DNA-binding domain superfamily/Winged helix DNA-binding domain"/>
    <property type="match status" value="1"/>
</dbReference>
<feature type="domain" description="RNA polymerase sigma factor 70 region 4 type 2" evidence="6">
    <location>
        <begin position="127"/>
        <end position="175"/>
    </location>
</feature>
<dbReference type="GO" id="GO:0003677">
    <property type="term" value="F:DNA binding"/>
    <property type="evidence" value="ECO:0007669"/>
    <property type="project" value="InterPro"/>
</dbReference>
<dbReference type="InterPro" id="IPR013325">
    <property type="entry name" value="RNA_pol_sigma_r2"/>
</dbReference>
<dbReference type="EMBL" id="BMER01000001">
    <property type="protein sequence ID" value="GGG79141.1"/>
    <property type="molecule type" value="Genomic_DNA"/>
</dbReference>
<dbReference type="NCBIfam" id="TIGR02937">
    <property type="entry name" value="sigma70-ECF"/>
    <property type="match status" value="1"/>
</dbReference>
<gene>
    <name evidence="7" type="ORF">GCM10007415_09080</name>
</gene>
<dbReference type="Pfam" id="PF08281">
    <property type="entry name" value="Sigma70_r4_2"/>
    <property type="match status" value="1"/>
</dbReference>
<protein>
    <submittedName>
        <fullName evidence="7">RNA polymerase sigma-70 factor</fullName>
    </submittedName>
</protein>
<dbReference type="SUPFAM" id="SSF88659">
    <property type="entry name" value="Sigma3 and sigma4 domains of RNA polymerase sigma factors"/>
    <property type="match status" value="1"/>
</dbReference>
<comment type="caution">
    <text evidence="7">The sequence shown here is derived from an EMBL/GenBank/DDBJ whole genome shotgun (WGS) entry which is preliminary data.</text>
</comment>
<dbReference type="PANTHER" id="PTHR43133:SF46">
    <property type="entry name" value="RNA POLYMERASE SIGMA-70 FACTOR ECF SUBFAMILY"/>
    <property type="match status" value="1"/>
</dbReference>
<evidence type="ECO:0000313" key="8">
    <source>
        <dbReference type="Proteomes" id="UP000660862"/>
    </source>
</evidence>
<comment type="similarity">
    <text evidence="1">Belongs to the sigma-70 factor family. ECF subfamily.</text>
</comment>
<dbReference type="InterPro" id="IPR013324">
    <property type="entry name" value="RNA_pol_sigma_r3/r4-like"/>
</dbReference>
<dbReference type="GO" id="GO:0016987">
    <property type="term" value="F:sigma factor activity"/>
    <property type="evidence" value="ECO:0007669"/>
    <property type="project" value="UniProtKB-KW"/>
</dbReference>
<accession>A0A917HHH7</accession>
<keyword evidence="8" id="KW-1185">Reference proteome</keyword>
<evidence type="ECO:0000256" key="3">
    <source>
        <dbReference type="ARBA" id="ARBA00023082"/>
    </source>
</evidence>
<evidence type="ECO:0000259" key="6">
    <source>
        <dbReference type="Pfam" id="PF08281"/>
    </source>
</evidence>
<keyword evidence="2" id="KW-0805">Transcription regulation</keyword>
<organism evidence="7 8">
    <name type="scientific">Parapedobacter pyrenivorans</name>
    <dbReference type="NCBI Taxonomy" id="1305674"/>
    <lineage>
        <taxon>Bacteria</taxon>
        <taxon>Pseudomonadati</taxon>
        <taxon>Bacteroidota</taxon>
        <taxon>Sphingobacteriia</taxon>
        <taxon>Sphingobacteriales</taxon>
        <taxon>Sphingobacteriaceae</taxon>
        <taxon>Parapedobacter</taxon>
    </lineage>
</organism>
<evidence type="ECO:0000313" key="7">
    <source>
        <dbReference type="EMBL" id="GGG79141.1"/>
    </source>
</evidence>
<dbReference type="Gene3D" id="1.10.1740.10">
    <property type="match status" value="1"/>
</dbReference>
<dbReference type="InterPro" id="IPR013249">
    <property type="entry name" value="RNA_pol_sigma70_r4_t2"/>
</dbReference>
<dbReference type="PANTHER" id="PTHR43133">
    <property type="entry name" value="RNA POLYMERASE ECF-TYPE SIGMA FACTO"/>
    <property type="match status" value="1"/>
</dbReference>
<evidence type="ECO:0000259" key="5">
    <source>
        <dbReference type="Pfam" id="PF04542"/>
    </source>
</evidence>
<keyword evidence="4" id="KW-0804">Transcription</keyword>
<reference evidence="7" key="2">
    <citation type="submission" date="2020-09" db="EMBL/GenBank/DDBJ databases">
        <authorList>
            <person name="Sun Q."/>
            <person name="Zhou Y."/>
        </authorList>
    </citation>
    <scope>NUCLEOTIDE SEQUENCE</scope>
    <source>
        <strain evidence="7">CGMCC 1.12195</strain>
    </source>
</reference>
<dbReference type="SUPFAM" id="SSF88946">
    <property type="entry name" value="Sigma2 domain of RNA polymerase sigma factors"/>
    <property type="match status" value="1"/>
</dbReference>